<dbReference type="AlphaFoldDB" id="A0A174A9B9"/>
<proteinExistence type="predicted"/>
<evidence type="ECO:0000313" key="1">
    <source>
        <dbReference type="EMBL" id="CUN84479.1"/>
    </source>
</evidence>
<dbReference type="RefSeq" id="WP_055053236.1">
    <property type="nucleotide sequence ID" value="NZ_CYZA01000006.1"/>
</dbReference>
<gene>
    <name evidence="1" type="ORF">ERS852395_01492</name>
</gene>
<accession>A0A174A9B9</accession>
<protein>
    <submittedName>
        <fullName evidence="1">Uncharacterized protein</fullName>
    </submittedName>
</protein>
<sequence length="63" mass="6922">MNGVEIKTTTTTQMKIKKATIDEQGSVYVDGEVVDLINALKNTFEGCIFDLAVTEKTEVPVED</sequence>
<evidence type="ECO:0000313" key="2">
    <source>
        <dbReference type="Proteomes" id="UP000095447"/>
    </source>
</evidence>
<reference evidence="1 2" key="1">
    <citation type="submission" date="2015-09" db="EMBL/GenBank/DDBJ databases">
        <authorList>
            <consortium name="Pathogen Informatics"/>
        </authorList>
    </citation>
    <scope>NUCLEOTIDE SEQUENCE [LARGE SCALE GENOMIC DNA]</scope>
    <source>
        <strain evidence="1 2">2789STDY5608838</strain>
    </source>
</reference>
<dbReference type="EMBL" id="CYZA01000006">
    <property type="protein sequence ID" value="CUN84479.1"/>
    <property type="molecule type" value="Genomic_DNA"/>
</dbReference>
<dbReference type="Proteomes" id="UP000095447">
    <property type="component" value="Unassembled WGS sequence"/>
</dbReference>
<organism evidence="1 2">
    <name type="scientific">Blautia obeum</name>
    <dbReference type="NCBI Taxonomy" id="40520"/>
    <lineage>
        <taxon>Bacteria</taxon>
        <taxon>Bacillati</taxon>
        <taxon>Bacillota</taxon>
        <taxon>Clostridia</taxon>
        <taxon>Lachnospirales</taxon>
        <taxon>Lachnospiraceae</taxon>
        <taxon>Blautia</taxon>
    </lineage>
</organism>
<name>A0A174A9B9_9FIRM</name>